<evidence type="ECO:0000256" key="2">
    <source>
        <dbReference type="ARBA" id="ARBA00009409"/>
    </source>
</evidence>
<dbReference type="NCBIfam" id="TIGR00577">
    <property type="entry name" value="fpg"/>
    <property type="match status" value="1"/>
</dbReference>
<keyword evidence="6 15" id="KW-0863">Zinc-finger</keyword>
<dbReference type="HAMAP" id="MF_00103">
    <property type="entry name" value="Fapy_DNA_glycosyl"/>
    <property type="match status" value="1"/>
</dbReference>
<name>A0ABY9KT98_9BACI</name>
<keyword evidence="10 15" id="KW-0234">DNA repair</keyword>
<evidence type="ECO:0000256" key="5">
    <source>
        <dbReference type="ARBA" id="ARBA00022763"/>
    </source>
</evidence>
<feature type="binding site" evidence="15">
    <location>
        <position position="112"/>
    </location>
    <ligand>
        <name>DNA</name>
        <dbReference type="ChEBI" id="CHEBI:16991"/>
    </ligand>
</feature>
<evidence type="ECO:0000313" key="18">
    <source>
        <dbReference type="EMBL" id="WLV23765.1"/>
    </source>
</evidence>
<dbReference type="RefSeq" id="WP_348026111.1">
    <property type="nucleotide sequence ID" value="NZ_CP129113.1"/>
</dbReference>
<comment type="catalytic activity">
    <reaction evidence="14 15">
        <text>2'-deoxyribonucleotide-(2'-deoxyribose 5'-phosphate)-2'-deoxyribonucleotide-DNA = a 3'-end 2'-deoxyribonucleotide-(2,3-dehydro-2,3-deoxyribose 5'-phosphate)-DNA + a 5'-end 5'-phospho-2'-deoxyribonucleoside-DNA + H(+)</text>
        <dbReference type="Rhea" id="RHEA:66592"/>
        <dbReference type="Rhea" id="RHEA-COMP:13180"/>
        <dbReference type="Rhea" id="RHEA-COMP:16897"/>
        <dbReference type="Rhea" id="RHEA-COMP:17067"/>
        <dbReference type="ChEBI" id="CHEBI:15378"/>
        <dbReference type="ChEBI" id="CHEBI:136412"/>
        <dbReference type="ChEBI" id="CHEBI:157695"/>
        <dbReference type="ChEBI" id="CHEBI:167181"/>
        <dbReference type="EC" id="4.2.99.18"/>
    </reaction>
</comment>
<comment type="cofactor">
    <cofactor evidence="15">
        <name>Zn(2+)</name>
        <dbReference type="ChEBI" id="CHEBI:29105"/>
    </cofactor>
    <text evidence="15">Binds 1 zinc ion per subunit.</text>
</comment>
<evidence type="ECO:0000256" key="13">
    <source>
        <dbReference type="ARBA" id="ARBA00023295"/>
    </source>
</evidence>
<sequence length="275" mass="31715">MPELPEVETIRQTLKRFVLGKQIEDVQIDWPNIIKHPRDPELFRKQIVGQTVRDIGRKGKYLLFELDDDILVSHLRMEGKYTVVPSEESVKKHTHIVFKFTNGEELRYNDVRKFGTMHLWPKGEEFINEPLKKLGPDPFDDDFTLDYFWQKLKRTDRYIKPVLLDQTIVTGLGNIYVDETLHKAGVHPLRRAGKITKKQAAIIREKAIETLEEAVAMGGTTIRSYVNSQGDMGMFQQELYVYGQENEPCKTCGTPIEKSKVGGRGTHVCPKCQKK</sequence>
<feature type="active site" description="Proton donor" evidence="15">
    <location>
        <position position="3"/>
    </location>
</feature>
<dbReference type="SUPFAM" id="SSF81624">
    <property type="entry name" value="N-terminal domain of MutM-like DNA repair proteins"/>
    <property type="match status" value="1"/>
</dbReference>
<dbReference type="Proteomes" id="UP001180087">
    <property type="component" value="Chromosome"/>
</dbReference>
<feature type="active site" description="Proton donor; for delta-elimination activity" evidence="15">
    <location>
        <position position="264"/>
    </location>
</feature>
<proteinExistence type="inferred from homology"/>
<dbReference type="Gene3D" id="3.20.190.10">
    <property type="entry name" value="MutM-like, N-terminal"/>
    <property type="match status" value="1"/>
</dbReference>
<dbReference type="SMART" id="SM01232">
    <property type="entry name" value="H2TH"/>
    <property type="match status" value="1"/>
</dbReference>
<dbReference type="Gene3D" id="1.10.8.50">
    <property type="match status" value="1"/>
</dbReference>
<keyword evidence="19" id="KW-1185">Reference proteome</keyword>
<keyword evidence="7 15" id="KW-0378">Hydrolase</keyword>
<evidence type="ECO:0000256" key="8">
    <source>
        <dbReference type="ARBA" id="ARBA00022833"/>
    </source>
</evidence>
<dbReference type="InterPro" id="IPR012319">
    <property type="entry name" value="FPG_cat"/>
</dbReference>
<dbReference type="EC" id="3.2.2.23" evidence="15"/>
<dbReference type="SUPFAM" id="SSF46946">
    <property type="entry name" value="S13-like H2TH domain"/>
    <property type="match status" value="1"/>
</dbReference>
<dbReference type="Pfam" id="PF06827">
    <property type="entry name" value="zf-FPG_IleRS"/>
    <property type="match status" value="1"/>
</dbReference>
<dbReference type="InterPro" id="IPR020629">
    <property type="entry name" value="FPG_Glyclase"/>
</dbReference>
<dbReference type="CDD" id="cd08966">
    <property type="entry name" value="EcFpg-like_N"/>
    <property type="match status" value="1"/>
</dbReference>
<accession>A0ABY9KT98</accession>
<evidence type="ECO:0000256" key="14">
    <source>
        <dbReference type="ARBA" id="ARBA00044632"/>
    </source>
</evidence>
<gene>
    <name evidence="15 18" type="primary">mutM</name>
    <name evidence="15" type="synonym">fpg</name>
    <name evidence="18" type="ORF">QR721_08930</name>
</gene>
<reference evidence="18" key="1">
    <citation type="submission" date="2023-06" db="EMBL/GenBank/DDBJ databases">
        <title>A Treasure from Seagulls: Isolation and Description of Aciduricobacillus qingdaonensis gen. nov., sp. nov., a Rare Obligately Uric Acid-utilizing Member in the Family Bacillaceae.</title>
        <authorList>
            <person name="Liu W."/>
            <person name="Wang B."/>
        </authorList>
    </citation>
    <scope>NUCLEOTIDE SEQUENCE</scope>
    <source>
        <strain evidence="18">44XB</strain>
    </source>
</reference>
<evidence type="ECO:0000256" key="15">
    <source>
        <dbReference type="HAMAP-Rule" id="MF_00103"/>
    </source>
</evidence>
<keyword evidence="8 15" id="KW-0862">Zinc</keyword>
<comment type="subunit">
    <text evidence="3 15">Monomer.</text>
</comment>
<feature type="active site" description="Proton donor; for beta-elimination activity" evidence="15">
    <location>
        <position position="60"/>
    </location>
</feature>
<dbReference type="EC" id="4.2.99.18" evidence="15"/>
<comment type="catalytic activity">
    <reaction evidence="1 15">
        <text>Hydrolysis of DNA containing ring-opened 7-methylguanine residues, releasing 2,6-diamino-4-hydroxy-5-(N-methyl)formamidopyrimidine.</text>
        <dbReference type="EC" id="3.2.2.23"/>
    </reaction>
</comment>
<dbReference type="EMBL" id="CP129113">
    <property type="protein sequence ID" value="WLV23765.1"/>
    <property type="molecule type" value="Genomic_DNA"/>
</dbReference>
<evidence type="ECO:0000256" key="10">
    <source>
        <dbReference type="ARBA" id="ARBA00023204"/>
    </source>
</evidence>
<evidence type="ECO:0000256" key="6">
    <source>
        <dbReference type="ARBA" id="ARBA00022771"/>
    </source>
</evidence>
<dbReference type="InterPro" id="IPR035937">
    <property type="entry name" value="FPG_N"/>
</dbReference>
<dbReference type="PANTHER" id="PTHR22993:SF9">
    <property type="entry name" value="FORMAMIDOPYRIMIDINE-DNA GLYCOSYLASE"/>
    <property type="match status" value="1"/>
</dbReference>
<dbReference type="SMART" id="SM00898">
    <property type="entry name" value="Fapy_DNA_glyco"/>
    <property type="match status" value="1"/>
</dbReference>
<feature type="domain" description="FPG-type" evidence="16">
    <location>
        <begin position="240"/>
        <end position="274"/>
    </location>
</feature>
<keyword evidence="13 15" id="KW-0326">Glycosidase</keyword>
<evidence type="ECO:0000256" key="4">
    <source>
        <dbReference type="ARBA" id="ARBA00022723"/>
    </source>
</evidence>
<dbReference type="NCBIfam" id="NF002211">
    <property type="entry name" value="PRK01103.1"/>
    <property type="match status" value="1"/>
</dbReference>
<evidence type="ECO:0000256" key="7">
    <source>
        <dbReference type="ARBA" id="ARBA00022801"/>
    </source>
</evidence>
<evidence type="ECO:0000256" key="11">
    <source>
        <dbReference type="ARBA" id="ARBA00023239"/>
    </source>
</evidence>
<comment type="function">
    <text evidence="15">Involved in base excision repair of DNA damaged by oxidation or by mutagenic agents. Acts as DNA glycosylase that recognizes and removes damaged bases. Has a preference for oxidized purines, such as 7,8-dihydro-8-oxoguanine (8-oxoG). Has AP (apurinic/apyrimidinic) lyase activity and introduces nicks in the DNA strand. Cleaves the DNA backbone by beta-delta elimination to generate a single-strand break at the site of the removed base with both 3'- and 5'-phosphates.</text>
</comment>
<feature type="active site" description="Schiff-base intermediate with DNA" evidence="15">
    <location>
        <position position="2"/>
    </location>
</feature>
<dbReference type="PANTHER" id="PTHR22993">
    <property type="entry name" value="FORMAMIDOPYRIMIDINE-DNA GLYCOSYLASE"/>
    <property type="match status" value="1"/>
</dbReference>
<dbReference type="GO" id="GO:0008534">
    <property type="term" value="F:oxidized purine nucleobase lesion DNA N-glycosylase activity"/>
    <property type="evidence" value="ECO:0007669"/>
    <property type="project" value="UniProtKB-EC"/>
</dbReference>
<protein>
    <recommendedName>
        <fullName evidence="15">Formamidopyrimidine-DNA glycosylase</fullName>
        <shortName evidence="15">Fapy-DNA glycosylase</shortName>
        <ecNumber evidence="15">3.2.2.23</ecNumber>
    </recommendedName>
    <alternativeName>
        <fullName evidence="15">DNA-(apurinic or apyrimidinic site) lyase MutM</fullName>
        <shortName evidence="15">AP lyase MutM</shortName>
        <ecNumber evidence="15">4.2.99.18</ecNumber>
    </alternativeName>
</protein>
<feature type="binding site" evidence="15">
    <location>
        <position position="93"/>
    </location>
    <ligand>
        <name>DNA</name>
        <dbReference type="ChEBI" id="CHEBI:16991"/>
    </ligand>
</feature>
<dbReference type="Pfam" id="PF01149">
    <property type="entry name" value="Fapy_DNA_glyco"/>
    <property type="match status" value="1"/>
</dbReference>
<keyword evidence="11 15" id="KW-0456">Lyase</keyword>
<dbReference type="PROSITE" id="PS51066">
    <property type="entry name" value="ZF_FPG_2"/>
    <property type="match status" value="1"/>
</dbReference>
<keyword evidence="5 15" id="KW-0227">DNA damage</keyword>
<dbReference type="InterPro" id="IPR010663">
    <property type="entry name" value="Znf_FPG/IleRS"/>
</dbReference>
<dbReference type="Pfam" id="PF06831">
    <property type="entry name" value="H2TH"/>
    <property type="match status" value="1"/>
</dbReference>
<evidence type="ECO:0000259" key="16">
    <source>
        <dbReference type="PROSITE" id="PS51066"/>
    </source>
</evidence>
<evidence type="ECO:0000256" key="3">
    <source>
        <dbReference type="ARBA" id="ARBA00011245"/>
    </source>
</evidence>
<comment type="caution">
    <text evidence="15">Lacks conserved residue(s) required for the propagation of feature annotation.</text>
</comment>
<keyword evidence="4 15" id="KW-0479">Metal-binding</keyword>
<organism evidence="18 19">
    <name type="scientific">Aciduricibacillus chroicocephali</name>
    <dbReference type="NCBI Taxonomy" id="3054939"/>
    <lineage>
        <taxon>Bacteria</taxon>
        <taxon>Bacillati</taxon>
        <taxon>Bacillota</taxon>
        <taxon>Bacilli</taxon>
        <taxon>Bacillales</taxon>
        <taxon>Bacillaceae</taxon>
        <taxon>Aciduricibacillus</taxon>
    </lineage>
</organism>
<comment type="similarity">
    <text evidence="2 15">Belongs to the FPG family.</text>
</comment>
<evidence type="ECO:0000256" key="9">
    <source>
        <dbReference type="ARBA" id="ARBA00023125"/>
    </source>
</evidence>
<evidence type="ECO:0000256" key="12">
    <source>
        <dbReference type="ARBA" id="ARBA00023268"/>
    </source>
</evidence>
<evidence type="ECO:0000313" key="19">
    <source>
        <dbReference type="Proteomes" id="UP001180087"/>
    </source>
</evidence>
<dbReference type="InterPro" id="IPR000214">
    <property type="entry name" value="Znf_DNA_glyclase/AP_lyase"/>
</dbReference>
<keyword evidence="9 15" id="KW-0238">DNA-binding</keyword>
<evidence type="ECO:0000259" key="17">
    <source>
        <dbReference type="PROSITE" id="PS51068"/>
    </source>
</evidence>
<feature type="domain" description="Formamidopyrimidine-DNA glycosylase catalytic" evidence="17">
    <location>
        <begin position="2"/>
        <end position="115"/>
    </location>
</feature>
<evidence type="ECO:0000256" key="1">
    <source>
        <dbReference type="ARBA" id="ARBA00001668"/>
    </source>
</evidence>
<dbReference type="PROSITE" id="PS51068">
    <property type="entry name" value="FPG_CAT"/>
    <property type="match status" value="1"/>
</dbReference>
<dbReference type="InterPro" id="IPR010979">
    <property type="entry name" value="Ribosomal_uS13-like_H2TH"/>
</dbReference>
<dbReference type="InterPro" id="IPR015886">
    <property type="entry name" value="H2TH_FPG"/>
</dbReference>
<dbReference type="SUPFAM" id="SSF57716">
    <property type="entry name" value="Glucocorticoid receptor-like (DNA-binding domain)"/>
    <property type="match status" value="1"/>
</dbReference>
<keyword evidence="12 15" id="KW-0511">Multifunctional enzyme</keyword>